<keyword evidence="2" id="KW-1185">Reference proteome</keyword>
<dbReference type="STRING" id="315749.Bcer98_3983"/>
<dbReference type="OrthoDB" id="2794029at2"/>
<evidence type="ECO:0000313" key="2">
    <source>
        <dbReference type="Proteomes" id="UP000002300"/>
    </source>
</evidence>
<reference evidence="1 2" key="1">
    <citation type="journal article" date="2008" name="Chem. Biol. Interact.">
        <title>Extending the Bacillus cereus group genomics to putative food-borne pathogens of different toxicity.</title>
        <authorList>
            <person name="Lapidus A."/>
            <person name="Goltsman E."/>
            <person name="Auger S."/>
            <person name="Galleron N."/>
            <person name="Segurens B."/>
            <person name="Dossat C."/>
            <person name="Land M.L."/>
            <person name="Broussolle V."/>
            <person name="Brillard J."/>
            <person name="Guinebretiere M.H."/>
            <person name="Sanchis V."/>
            <person name="Nguen-The C."/>
            <person name="Lereclus D."/>
            <person name="Richardson P."/>
            <person name="Wincker P."/>
            <person name="Weissenbach J."/>
            <person name="Ehrlich S.D."/>
            <person name="Sorokin A."/>
        </authorList>
    </citation>
    <scope>NUCLEOTIDE SEQUENCE [LARGE SCALE GENOMIC DNA]</scope>
    <source>
        <strain evidence="2">DSM 22905 / CIP 110041 / 391-98 / NVH 391-98</strain>
    </source>
</reference>
<evidence type="ECO:0000313" key="1">
    <source>
        <dbReference type="EMBL" id="ABS24164.1"/>
    </source>
</evidence>
<name>A7GVK6_BACCN</name>
<accession>A7GVK6</accession>
<proteinExistence type="predicted"/>
<dbReference type="eggNOG" id="ENOG5033HEI">
    <property type="taxonomic scope" value="Bacteria"/>
</dbReference>
<sequence>MIFAQHGPSWKPKLDRFYANRLIDGVIWDPREETISRIKDVREDNTDYSLGKNIVDLKVYYKQFSGSIPKKLNDLSYFPEQDIDRAFLRNTSNIENLVESSIDFQLDFNVDALMAPSLYLYSFNDRIVDKLFDIWEIFNESVSNRGIEVEKYVSVIFSESALENKSYIADFLDDFSDISHNFDGIYITIDRENNNKHRHDFNPTRLQNMLQFIYDLKNLGLKVIIGYVGIESILYFAVGAEAIGTGWFYSLRNFNKEQKGLEPVEGMGRQKKRYTSMKMLYELAIEDEIFSIPEEYQDEMYGKILCDCELDDKINSGNIESINLNEIYQQYFEALKKVVEDIVEKESIDEKLRLVNEIVDTAESNINRYNELNPLQRINGRHIGNYKNALNGFQEDNFIIL</sequence>
<dbReference type="AlphaFoldDB" id="A7GVK6"/>
<dbReference type="GeneID" id="33899209"/>
<dbReference type="KEGG" id="bcy:Bcer98_3983"/>
<dbReference type="EMBL" id="CP000764">
    <property type="protein sequence ID" value="ABS24164.1"/>
    <property type="molecule type" value="Genomic_DNA"/>
</dbReference>
<organism evidence="1 2">
    <name type="scientific">Bacillus cytotoxicus (strain DSM 22905 / CIP 110041 / 391-98 / NVH 391-98)</name>
    <dbReference type="NCBI Taxonomy" id="315749"/>
    <lineage>
        <taxon>Bacteria</taxon>
        <taxon>Bacillati</taxon>
        <taxon>Bacillota</taxon>
        <taxon>Bacilli</taxon>
        <taxon>Bacillales</taxon>
        <taxon>Bacillaceae</taxon>
        <taxon>Bacillus</taxon>
        <taxon>Bacillus cereus group</taxon>
    </lineage>
</organism>
<dbReference type="RefSeq" id="WP_012096427.1">
    <property type="nucleotide sequence ID" value="NC_009674.1"/>
</dbReference>
<dbReference type="HOGENOM" id="CLU_686341_0_0_9"/>
<gene>
    <name evidence="1" type="ordered locus">Bcer98_3983</name>
</gene>
<protein>
    <submittedName>
        <fullName evidence="1">Uncharacterized protein</fullName>
    </submittedName>
</protein>
<dbReference type="Proteomes" id="UP000002300">
    <property type="component" value="Chromosome"/>
</dbReference>